<organism evidence="1 2">
    <name type="scientific">Hypholoma sublateritium (strain FD-334 SS-4)</name>
    <dbReference type="NCBI Taxonomy" id="945553"/>
    <lineage>
        <taxon>Eukaryota</taxon>
        <taxon>Fungi</taxon>
        <taxon>Dikarya</taxon>
        <taxon>Basidiomycota</taxon>
        <taxon>Agaricomycotina</taxon>
        <taxon>Agaricomycetes</taxon>
        <taxon>Agaricomycetidae</taxon>
        <taxon>Agaricales</taxon>
        <taxon>Agaricineae</taxon>
        <taxon>Strophariaceae</taxon>
        <taxon>Hypholoma</taxon>
    </lineage>
</organism>
<gene>
    <name evidence="1" type="ORF">HYPSUDRAFT_890064</name>
</gene>
<dbReference type="AlphaFoldDB" id="A0A0D2PHC6"/>
<dbReference type="EMBL" id="KN817577">
    <property type="protein sequence ID" value="KJA19485.1"/>
    <property type="molecule type" value="Genomic_DNA"/>
</dbReference>
<name>A0A0D2PHC6_HYPSF</name>
<reference evidence="2" key="1">
    <citation type="submission" date="2014-04" db="EMBL/GenBank/DDBJ databases">
        <title>Evolutionary Origins and Diversification of the Mycorrhizal Mutualists.</title>
        <authorList>
            <consortium name="DOE Joint Genome Institute"/>
            <consortium name="Mycorrhizal Genomics Consortium"/>
            <person name="Kohler A."/>
            <person name="Kuo A."/>
            <person name="Nagy L.G."/>
            <person name="Floudas D."/>
            <person name="Copeland A."/>
            <person name="Barry K.W."/>
            <person name="Cichocki N."/>
            <person name="Veneault-Fourrey C."/>
            <person name="LaButti K."/>
            <person name="Lindquist E.A."/>
            <person name="Lipzen A."/>
            <person name="Lundell T."/>
            <person name="Morin E."/>
            <person name="Murat C."/>
            <person name="Riley R."/>
            <person name="Ohm R."/>
            <person name="Sun H."/>
            <person name="Tunlid A."/>
            <person name="Henrissat B."/>
            <person name="Grigoriev I.V."/>
            <person name="Hibbett D.S."/>
            <person name="Martin F."/>
        </authorList>
    </citation>
    <scope>NUCLEOTIDE SEQUENCE [LARGE SCALE GENOMIC DNA]</scope>
    <source>
        <strain evidence="2">FD-334 SS-4</strain>
    </source>
</reference>
<accession>A0A0D2PHC6</accession>
<evidence type="ECO:0000313" key="2">
    <source>
        <dbReference type="Proteomes" id="UP000054270"/>
    </source>
</evidence>
<evidence type="ECO:0000313" key="1">
    <source>
        <dbReference type="EMBL" id="KJA19485.1"/>
    </source>
</evidence>
<protein>
    <submittedName>
        <fullName evidence="1">Uncharacterized protein</fullName>
    </submittedName>
</protein>
<keyword evidence="2" id="KW-1185">Reference proteome</keyword>
<dbReference type="Proteomes" id="UP000054270">
    <property type="component" value="Unassembled WGS sequence"/>
</dbReference>
<dbReference type="OrthoDB" id="3687641at2759"/>
<sequence length="131" mass="15251">MSFNGKRRSCLRTRSLSYDPSSYQGSPSSELDALWESTYASGIFRVSGQEQELFPNRTARLTDGPDGYTITFSQKYMALRYRETHPYIRTLRQTSMYMPDTTPLVQWDRGLNKRIAAWYLTHSCVDYKHVS</sequence>
<proteinExistence type="predicted"/>